<evidence type="ECO:0000313" key="5">
    <source>
        <dbReference type="Proteomes" id="UP000044938"/>
    </source>
</evidence>
<protein>
    <submittedName>
        <fullName evidence="3">Peptide synthetase nrp</fullName>
    </submittedName>
</protein>
<gene>
    <name evidence="3" type="ORF">ERS007703_03330</name>
    <name evidence="2" type="ORF">ERS007720_00216</name>
</gene>
<reference evidence="4 5" key="1">
    <citation type="submission" date="2015-03" db="EMBL/GenBank/DDBJ databases">
        <authorList>
            <consortium name="Pathogen Informatics"/>
        </authorList>
    </citation>
    <scope>NUCLEOTIDE SEQUENCE [LARGE SCALE GENOMIC DNA]</scope>
    <source>
        <strain evidence="4">K00500041</strain>
        <strain evidence="2 5">M09401471</strain>
    </source>
</reference>
<dbReference type="Proteomes" id="UP000044938">
    <property type="component" value="Unassembled WGS sequence"/>
</dbReference>
<dbReference type="Pfam" id="PF07993">
    <property type="entry name" value="NAD_binding_4"/>
    <property type="match status" value="1"/>
</dbReference>
<dbReference type="EMBL" id="CSAE01000442">
    <property type="protein sequence ID" value="COW30289.1"/>
    <property type="molecule type" value="Genomic_DNA"/>
</dbReference>
<evidence type="ECO:0000313" key="2">
    <source>
        <dbReference type="EMBL" id="COV43530.1"/>
    </source>
</evidence>
<dbReference type="InterPro" id="IPR013120">
    <property type="entry name" value="FAR_NAD-bd"/>
</dbReference>
<accession>A0A0U0RX63</accession>
<dbReference type="EMBL" id="CSAJ01000013">
    <property type="protein sequence ID" value="COV43530.1"/>
    <property type="molecule type" value="Genomic_DNA"/>
</dbReference>
<name>A0A0U0RX63_MYCTX</name>
<organism evidence="3 4">
    <name type="scientific">Mycobacterium tuberculosis</name>
    <dbReference type="NCBI Taxonomy" id="1773"/>
    <lineage>
        <taxon>Bacteria</taxon>
        <taxon>Bacillati</taxon>
        <taxon>Actinomycetota</taxon>
        <taxon>Actinomycetes</taxon>
        <taxon>Mycobacteriales</taxon>
        <taxon>Mycobacteriaceae</taxon>
        <taxon>Mycobacterium</taxon>
        <taxon>Mycobacterium tuberculosis complex</taxon>
    </lineage>
</organism>
<dbReference type="Gene3D" id="3.40.50.720">
    <property type="entry name" value="NAD(P)-binding Rossmann-like Domain"/>
    <property type="match status" value="1"/>
</dbReference>
<evidence type="ECO:0000313" key="3">
    <source>
        <dbReference type="EMBL" id="COW30289.1"/>
    </source>
</evidence>
<dbReference type="AlphaFoldDB" id="A0A0U0RX63"/>
<evidence type="ECO:0000259" key="1">
    <source>
        <dbReference type="Pfam" id="PF07993"/>
    </source>
</evidence>
<sequence>MLLREANDLCALPVAVFRCGMILADTSYAGQLNMSDWVTRMVLSLMATGIAPRSFYEPDSEGNRQRAHFDGLPVTFVAEAIAVLGARVAGSSLAGFATYHVMNPHDDGIGLDEYVDWLIEAGYPIRRIDDFAEWLQRFEASLGALPDRQRRHSVLPMLLASNSQRLQPLKPTRGCSAPTDRFRAAVRAAKVGSDKDNPDIPHVSAPTIINYVTNLQLLGLL</sequence>
<feature type="domain" description="Thioester reductase (TE)" evidence="1">
    <location>
        <begin position="1"/>
        <end position="81"/>
    </location>
</feature>
<evidence type="ECO:0000313" key="4">
    <source>
        <dbReference type="Proteomes" id="UP000038802"/>
    </source>
</evidence>
<dbReference type="STRING" id="115862.BBG46_00660"/>
<proteinExistence type="predicted"/>
<reference evidence="3" key="2">
    <citation type="submission" date="2015-03" db="EMBL/GenBank/DDBJ databases">
        <authorList>
            <person name="Murphy D."/>
        </authorList>
    </citation>
    <scope>NUCLEOTIDE SEQUENCE [LARGE SCALE GENOMIC DNA]</scope>
    <source>
        <strain evidence="3">K00500041</strain>
    </source>
</reference>
<dbReference type="Proteomes" id="UP000038802">
    <property type="component" value="Unassembled WGS sequence"/>
</dbReference>